<keyword evidence="3 5" id="KW-0067">ATP-binding</keyword>
<dbReference type="InterPro" id="IPR027417">
    <property type="entry name" value="P-loop_NTPase"/>
</dbReference>
<sequence>MQVQQVSKAFATKQVLQAVSLDLNQGEIVALLGVSGSGKTTLFDIIAGLLPTDSGQIKLNDSDITGQTGQVSYMLQKDLLLPFRTIAGNMALPLQVQGMTKKAALAKVQPYFATFGLAGTENQYPSSLSGGMRQRAALLRTYLFGKQVALLDEPFSALDEITKREMHRWYLQMMTQIDLTTLLVTHDIDEALVLADRIYVFGGQPAQIAAELQLPPRAQRDAEFELTSQFLTYKRQILELLAQ</sequence>
<evidence type="ECO:0000313" key="5">
    <source>
        <dbReference type="EMBL" id="MFL2029682.1"/>
    </source>
</evidence>
<dbReference type="SUPFAM" id="SSF52540">
    <property type="entry name" value="P-loop containing nucleoside triphosphate hydrolases"/>
    <property type="match status" value="1"/>
</dbReference>
<comment type="caution">
    <text evidence="5">The sequence shown here is derived from an EMBL/GenBank/DDBJ whole genome shotgun (WGS) entry which is preliminary data.</text>
</comment>
<dbReference type="PANTHER" id="PTHR42788:SF2">
    <property type="entry name" value="ABC TRANSPORTER ATP-BINDING PROTEIN"/>
    <property type="match status" value="1"/>
</dbReference>
<evidence type="ECO:0000256" key="1">
    <source>
        <dbReference type="ARBA" id="ARBA00022448"/>
    </source>
</evidence>
<dbReference type="SMART" id="SM00382">
    <property type="entry name" value="AAA"/>
    <property type="match status" value="1"/>
</dbReference>
<keyword evidence="2" id="KW-0547">Nucleotide-binding</keyword>
<evidence type="ECO:0000259" key="4">
    <source>
        <dbReference type="PROSITE" id="PS50893"/>
    </source>
</evidence>
<reference evidence="5 6" key="1">
    <citation type="submission" date="2024-08" db="EMBL/GenBank/DDBJ databases">
        <authorList>
            <person name="Arias E."/>
        </authorList>
    </citation>
    <scope>NUCLEOTIDE SEQUENCE [LARGE SCALE GENOMIC DNA]</scope>
    <source>
        <strain evidence="5 6">FAM 25317</strain>
    </source>
</reference>
<feature type="domain" description="ABC transporter" evidence="4">
    <location>
        <begin position="1"/>
        <end position="228"/>
    </location>
</feature>
<organism evidence="5 6">
    <name type="scientific">Loigolactobacillus zhaoyuanensis</name>
    <dbReference type="NCBI Taxonomy" id="2486017"/>
    <lineage>
        <taxon>Bacteria</taxon>
        <taxon>Bacillati</taxon>
        <taxon>Bacillota</taxon>
        <taxon>Bacilli</taxon>
        <taxon>Lactobacillales</taxon>
        <taxon>Lactobacillaceae</taxon>
        <taxon>Loigolactobacillus</taxon>
    </lineage>
</organism>
<name>A0ABW8UFU1_9LACO</name>
<dbReference type="Pfam" id="PF00005">
    <property type="entry name" value="ABC_tran"/>
    <property type="match status" value="1"/>
</dbReference>
<accession>A0ABW8UFU1</accession>
<dbReference type="PROSITE" id="PS50893">
    <property type="entry name" value="ABC_TRANSPORTER_2"/>
    <property type="match status" value="1"/>
</dbReference>
<protein>
    <submittedName>
        <fullName evidence="5">ABC transporter ATP-binding protein</fullName>
    </submittedName>
</protein>
<evidence type="ECO:0000256" key="3">
    <source>
        <dbReference type="ARBA" id="ARBA00022840"/>
    </source>
</evidence>
<dbReference type="RefSeq" id="WP_386794740.1">
    <property type="nucleotide sequence ID" value="NZ_JBGQPK010000035.1"/>
</dbReference>
<dbReference type="InterPro" id="IPR003439">
    <property type="entry name" value="ABC_transporter-like_ATP-bd"/>
</dbReference>
<dbReference type="InterPro" id="IPR050166">
    <property type="entry name" value="ABC_transporter_ATP-bind"/>
</dbReference>
<dbReference type="GO" id="GO:0005524">
    <property type="term" value="F:ATP binding"/>
    <property type="evidence" value="ECO:0007669"/>
    <property type="project" value="UniProtKB-KW"/>
</dbReference>
<evidence type="ECO:0000256" key="2">
    <source>
        <dbReference type="ARBA" id="ARBA00022741"/>
    </source>
</evidence>
<dbReference type="Gene3D" id="3.40.50.300">
    <property type="entry name" value="P-loop containing nucleotide triphosphate hydrolases"/>
    <property type="match status" value="1"/>
</dbReference>
<evidence type="ECO:0000313" key="6">
    <source>
        <dbReference type="Proteomes" id="UP001625389"/>
    </source>
</evidence>
<keyword evidence="6" id="KW-1185">Reference proteome</keyword>
<dbReference type="PANTHER" id="PTHR42788">
    <property type="entry name" value="TAURINE IMPORT ATP-BINDING PROTEIN-RELATED"/>
    <property type="match status" value="1"/>
</dbReference>
<proteinExistence type="predicted"/>
<dbReference type="PROSITE" id="PS00211">
    <property type="entry name" value="ABC_TRANSPORTER_1"/>
    <property type="match status" value="1"/>
</dbReference>
<dbReference type="EMBL" id="JBGQPK010000035">
    <property type="protein sequence ID" value="MFL2029682.1"/>
    <property type="molecule type" value="Genomic_DNA"/>
</dbReference>
<keyword evidence="1" id="KW-0813">Transport</keyword>
<gene>
    <name evidence="5" type="ORF">ACEN34_08640</name>
</gene>
<dbReference type="Proteomes" id="UP001625389">
    <property type="component" value="Unassembled WGS sequence"/>
</dbReference>
<dbReference type="InterPro" id="IPR003593">
    <property type="entry name" value="AAA+_ATPase"/>
</dbReference>
<dbReference type="CDD" id="cd03293">
    <property type="entry name" value="ABC_NrtD_SsuB_transporters"/>
    <property type="match status" value="1"/>
</dbReference>
<dbReference type="InterPro" id="IPR017871">
    <property type="entry name" value="ABC_transporter-like_CS"/>
</dbReference>